<protein>
    <submittedName>
        <fullName evidence="1">Uncharacterized protein</fullName>
    </submittedName>
</protein>
<proteinExistence type="predicted"/>
<accession>K1RWA0</accession>
<name>K1RWA0_MAGGI</name>
<dbReference type="InParanoid" id="K1RWA0"/>
<evidence type="ECO:0000313" key="1">
    <source>
        <dbReference type="EMBL" id="EKC39116.1"/>
    </source>
</evidence>
<dbReference type="AlphaFoldDB" id="K1RWA0"/>
<gene>
    <name evidence="1" type="ORF">CGI_10015958</name>
</gene>
<organism evidence="1">
    <name type="scientific">Magallana gigas</name>
    <name type="common">Pacific oyster</name>
    <name type="synonym">Crassostrea gigas</name>
    <dbReference type="NCBI Taxonomy" id="29159"/>
    <lineage>
        <taxon>Eukaryota</taxon>
        <taxon>Metazoa</taxon>
        <taxon>Spiralia</taxon>
        <taxon>Lophotrochozoa</taxon>
        <taxon>Mollusca</taxon>
        <taxon>Bivalvia</taxon>
        <taxon>Autobranchia</taxon>
        <taxon>Pteriomorphia</taxon>
        <taxon>Ostreida</taxon>
        <taxon>Ostreoidea</taxon>
        <taxon>Ostreidae</taxon>
        <taxon>Magallana</taxon>
    </lineage>
</organism>
<sequence length="131" mass="14883">MRIDTYLNSANRVTLTHSFLITTIFASQEFTIRPSPLEGEEWILILKHSEKRCWALKQELSYLEHRLTGILAEDSMLSKLGNKLISQHLCLVQSSSDSVSYCADRRRVGSCPLCWNPWSPSLDPTCCPAPE</sequence>
<reference evidence="1" key="1">
    <citation type="journal article" date="2012" name="Nature">
        <title>The oyster genome reveals stress adaptation and complexity of shell formation.</title>
        <authorList>
            <person name="Zhang G."/>
            <person name="Fang X."/>
            <person name="Guo X."/>
            <person name="Li L."/>
            <person name="Luo R."/>
            <person name="Xu F."/>
            <person name="Yang P."/>
            <person name="Zhang L."/>
            <person name="Wang X."/>
            <person name="Qi H."/>
            <person name="Xiong Z."/>
            <person name="Que H."/>
            <person name="Xie Y."/>
            <person name="Holland P.W."/>
            <person name="Paps J."/>
            <person name="Zhu Y."/>
            <person name="Wu F."/>
            <person name="Chen Y."/>
            <person name="Wang J."/>
            <person name="Peng C."/>
            <person name="Meng J."/>
            <person name="Yang L."/>
            <person name="Liu J."/>
            <person name="Wen B."/>
            <person name="Zhang N."/>
            <person name="Huang Z."/>
            <person name="Zhu Q."/>
            <person name="Feng Y."/>
            <person name="Mount A."/>
            <person name="Hedgecock D."/>
            <person name="Xu Z."/>
            <person name="Liu Y."/>
            <person name="Domazet-Loso T."/>
            <person name="Du Y."/>
            <person name="Sun X."/>
            <person name="Zhang S."/>
            <person name="Liu B."/>
            <person name="Cheng P."/>
            <person name="Jiang X."/>
            <person name="Li J."/>
            <person name="Fan D."/>
            <person name="Wang W."/>
            <person name="Fu W."/>
            <person name="Wang T."/>
            <person name="Wang B."/>
            <person name="Zhang J."/>
            <person name="Peng Z."/>
            <person name="Li Y."/>
            <person name="Li N."/>
            <person name="Wang J."/>
            <person name="Chen M."/>
            <person name="He Y."/>
            <person name="Tan F."/>
            <person name="Song X."/>
            <person name="Zheng Q."/>
            <person name="Huang R."/>
            <person name="Yang H."/>
            <person name="Du X."/>
            <person name="Chen L."/>
            <person name="Yang M."/>
            <person name="Gaffney P.M."/>
            <person name="Wang S."/>
            <person name="Luo L."/>
            <person name="She Z."/>
            <person name="Ming Y."/>
            <person name="Huang W."/>
            <person name="Zhang S."/>
            <person name="Huang B."/>
            <person name="Zhang Y."/>
            <person name="Qu T."/>
            <person name="Ni P."/>
            <person name="Miao G."/>
            <person name="Wang J."/>
            <person name="Wang Q."/>
            <person name="Steinberg C.E."/>
            <person name="Wang H."/>
            <person name="Li N."/>
            <person name="Qian L."/>
            <person name="Zhang G."/>
            <person name="Li Y."/>
            <person name="Yang H."/>
            <person name="Liu X."/>
            <person name="Wang J."/>
            <person name="Yin Y."/>
            <person name="Wang J."/>
        </authorList>
    </citation>
    <scope>NUCLEOTIDE SEQUENCE [LARGE SCALE GENOMIC DNA]</scope>
    <source>
        <strain evidence="1">05x7-T-G4-1.051#20</strain>
    </source>
</reference>
<dbReference type="EMBL" id="JH818476">
    <property type="protein sequence ID" value="EKC39116.1"/>
    <property type="molecule type" value="Genomic_DNA"/>
</dbReference>
<dbReference type="HOGENOM" id="CLU_1929604_0_0_1"/>